<protein>
    <submittedName>
        <fullName evidence="2">CHAT domain-containing protein</fullName>
    </submittedName>
</protein>
<proteinExistence type="predicted"/>
<dbReference type="EMBL" id="JBHMCA010000054">
    <property type="protein sequence ID" value="MFB9447624.1"/>
    <property type="molecule type" value="Genomic_DNA"/>
</dbReference>
<dbReference type="RefSeq" id="WP_223102544.1">
    <property type="nucleotide sequence ID" value="NZ_CP061913.1"/>
</dbReference>
<dbReference type="Pfam" id="PF12770">
    <property type="entry name" value="CHAT"/>
    <property type="match status" value="1"/>
</dbReference>
<name>A0ABV5MFK8_9ACTN</name>
<evidence type="ECO:0000259" key="1">
    <source>
        <dbReference type="Pfam" id="PF12770"/>
    </source>
</evidence>
<organism evidence="2 3">
    <name type="scientific">Dactylosporangium vinaceum</name>
    <dbReference type="NCBI Taxonomy" id="53362"/>
    <lineage>
        <taxon>Bacteria</taxon>
        <taxon>Bacillati</taxon>
        <taxon>Actinomycetota</taxon>
        <taxon>Actinomycetes</taxon>
        <taxon>Micromonosporales</taxon>
        <taxon>Micromonosporaceae</taxon>
        <taxon>Dactylosporangium</taxon>
    </lineage>
</organism>
<keyword evidence="3" id="KW-1185">Reference proteome</keyword>
<comment type="caution">
    <text evidence="2">The sequence shown here is derived from an EMBL/GenBank/DDBJ whole genome shotgun (WGS) entry which is preliminary data.</text>
</comment>
<feature type="domain" description="CHAT" evidence="1">
    <location>
        <begin position="402"/>
        <end position="567"/>
    </location>
</feature>
<evidence type="ECO:0000313" key="2">
    <source>
        <dbReference type="EMBL" id="MFB9447624.1"/>
    </source>
</evidence>
<accession>A0ABV5MFK8</accession>
<sequence>MTALPGLAPSGPASVAGVLTAAGPGVVWAWIALDVQPVPDRTSGEGSDAQRRAEAARADAAWLGGQWDPGAGTRLELRYLHRPGEPLRCCLLGWVQAPTADAAVAAALRLRDRLGVLPAHVRAAPVADLAGVGHRLDPFPAHPSGLVEVRKPIRAGWPSRPDAGVAYYLAVPRFAGGAAGWEPLWQSVAGLEQPFLLTVGLEPYMPSAGFLDMLAEVARNFRRLATAVQAGGGALRGGRNAVLLPDPFAQYAAPLYEDARWRYRSGVFRTRITIASPGPLPVPLVTTIAATICGPHGDGESAYHIVVPEPDELGTAWHNVTTLDNLQWDRAYLRHLPGPVPPGVRLLAEVMDAAEAASGWRLPPAPSAGRPTVFNVGGDYISVNGNDNKIKNVGAAQDDGPKRRILLVCAGPRDDEARDRLTARDDRLLRAAIQRSAERDRIEVVTLNAATIDDLRQALMRGPFDIVHFSGHGTEEGLVFEDDDGQPFVPASSALAELFARRKVRVAVLNACYSLSVGGIAAIGTEFTIAAAGLLSDPGAVEFTRGFYDALGAGLEVPDAFAEGRGAAALKGHSFDAVLLRSAERPGSPPDWTGS</sequence>
<reference evidence="2 3" key="1">
    <citation type="submission" date="2024-09" db="EMBL/GenBank/DDBJ databases">
        <authorList>
            <person name="Sun Q."/>
            <person name="Mori K."/>
        </authorList>
    </citation>
    <scope>NUCLEOTIDE SEQUENCE [LARGE SCALE GENOMIC DNA]</scope>
    <source>
        <strain evidence="2 3">JCM 3307</strain>
    </source>
</reference>
<dbReference type="InterPro" id="IPR024983">
    <property type="entry name" value="CHAT_dom"/>
</dbReference>
<evidence type="ECO:0000313" key="3">
    <source>
        <dbReference type="Proteomes" id="UP001589608"/>
    </source>
</evidence>
<dbReference type="Proteomes" id="UP001589608">
    <property type="component" value="Unassembled WGS sequence"/>
</dbReference>
<gene>
    <name evidence="2" type="ORF">ACFFTR_31415</name>
</gene>